<protein>
    <submittedName>
        <fullName evidence="2">Uncharacterized protein</fullName>
    </submittedName>
</protein>
<sequence length="62" mass="7575">MEKKEYNWAERYGFGSAKEYVEYMRQHRLWGSDEYIRRSGTMNKKLDLQGLPSRRSSRKRRG</sequence>
<accession>A0A6M3X608</accession>
<dbReference type="EMBL" id="MT143631">
    <property type="protein sequence ID" value="QJA99142.1"/>
    <property type="molecule type" value="Genomic_DNA"/>
</dbReference>
<evidence type="ECO:0000313" key="2">
    <source>
        <dbReference type="EMBL" id="QJH93166.1"/>
    </source>
</evidence>
<dbReference type="AlphaFoldDB" id="A0A6M3X608"/>
<dbReference type="EMBL" id="MT143952">
    <property type="protein sequence ID" value="QJH93166.1"/>
    <property type="molecule type" value="Genomic_DNA"/>
</dbReference>
<reference evidence="2" key="1">
    <citation type="submission" date="2020-03" db="EMBL/GenBank/DDBJ databases">
        <title>The deep terrestrial virosphere.</title>
        <authorList>
            <person name="Holmfeldt K."/>
            <person name="Nilsson E."/>
            <person name="Simone D."/>
            <person name="Lopez-Fernandez M."/>
            <person name="Wu X."/>
            <person name="de Brujin I."/>
            <person name="Lundin D."/>
            <person name="Andersson A."/>
            <person name="Bertilsson S."/>
            <person name="Dopson M."/>
        </authorList>
    </citation>
    <scope>NUCLEOTIDE SEQUENCE</scope>
    <source>
        <strain evidence="1">MM171A01284</strain>
        <strain evidence="2">MM171B03160</strain>
    </source>
</reference>
<gene>
    <name evidence="1" type="ORF">MM171A01284_0003</name>
    <name evidence="2" type="ORF">MM171B03160_0004</name>
</gene>
<proteinExistence type="predicted"/>
<evidence type="ECO:0000313" key="1">
    <source>
        <dbReference type="EMBL" id="QJA99142.1"/>
    </source>
</evidence>
<organism evidence="2">
    <name type="scientific">viral metagenome</name>
    <dbReference type="NCBI Taxonomy" id="1070528"/>
    <lineage>
        <taxon>unclassified sequences</taxon>
        <taxon>metagenomes</taxon>
        <taxon>organismal metagenomes</taxon>
    </lineage>
</organism>
<name>A0A6M3X608_9ZZZZ</name>